<sequence>MCDESRDDDDKLLTKVIFMGFAIIWSNIKQKVSDELYARAIKIVNDVDTPEIEKTFTEINDRLTAKVNANISNFNSSFTAEISRIYAEIDGKLNAEAKKIKACDDDFSKEVQKILSMINNVTTRLDNIEEACRNDFASVNTSIDALQNGLIQYYAIARRNQPV</sequence>
<evidence type="ECO:0000313" key="2">
    <source>
        <dbReference type="Proteomes" id="UP000232722"/>
    </source>
</evidence>
<dbReference type="AlphaFoldDB" id="A0A2I1FGY9"/>
<dbReference type="Proteomes" id="UP000232722">
    <property type="component" value="Unassembled WGS sequence"/>
</dbReference>
<name>A0A2I1FGY9_9GLOM</name>
<dbReference type="EMBL" id="LLXJ01003118">
    <property type="protein sequence ID" value="PKB97554.1"/>
    <property type="molecule type" value="Genomic_DNA"/>
</dbReference>
<evidence type="ECO:0000313" key="1">
    <source>
        <dbReference type="EMBL" id="PKB97554.1"/>
    </source>
</evidence>
<accession>A0A2I1FGY9</accession>
<dbReference type="Gene3D" id="1.20.5.300">
    <property type="match status" value="1"/>
</dbReference>
<protein>
    <submittedName>
        <fullName evidence="1">Uncharacterized protein</fullName>
    </submittedName>
</protein>
<dbReference type="VEuPathDB" id="FungiDB:RhiirA1_492629"/>
<dbReference type="VEuPathDB" id="FungiDB:RhiirFUN_010612"/>
<reference evidence="1 2" key="1">
    <citation type="submission" date="2016-04" db="EMBL/GenBank/DDBJ databases">
        <title>Genome analyses suggest a sexual origin of heterokaryosis in a supposedly ancient asexual fungus.</title>
        <authorList>
            <person name="Ropars J."/>
            <person name="Sedzielewska K."/>
            <person name="Noel J."/>
            <person name="Charron P."/>
            <person name="Farinelli L."/>
            <person name="Marton T."/>
            <person name="Kruger M."/>
            <person name="Pelin A."/>
            <person name="Brachmann A."/>
            <person name="Corradi N."/>
        </authorList>
    </citation>
    <scope>NUCLEOTIDE SEQUENCE [LARGE SCALE GENOMIC DNA]</scope>
    <source>
        <strain evidence="1 2">A5</strain>
    </source>
</reference>
<dbReference type="VEuPathDB" id="FungiDB:FUN_014651"/>
<proteinExistence type="predicted"/>
<gene>
    <name evidence="1" type="ORF">RhiirA5_467606</name>
</gene>
<reference evidence="1 2" key="2">
    <citation type="submission" date="2017-09" db="EMBL/GenBank/DDBJ databases">
        <title>Extensive intraspecific genome diversity in a model arbuscular mycorrhizal fungus.</title>
        <authorList>
            <person name="Chen E.C."/>
            <person name="Morin E."/>
            <person name="Beaudet D."/>
            <person name="Noel J."/>
            <person name="Ndikumana S."/>
            <person name="Charron P."/>
            <person name="St-Onge C."/>
            <person name="Giorgi J."/>
            <person name="Grigoriev I.V."/>
            <person name="Roux C."/>
            <person name="Martin F.M."/>
            <person name="Corradi N."/>
        </authorList>
    </citation>
    <scope>NUCLEOTIDE SEQUENCE [LARGE SCALE GENOMIC DNA]</scope>
    <source>
        <strain evidence="1 2">A5</strain>
    </source>
</reference>
<comment type="caution">
    <text evidence="1">The sequence shown here is derived from an EMBL/GenBank/DDBJ whole genome shotgun (WGS) entry which is preliminary data.</text>
</comment>
<organism evidence="1 2">
    <name type="scientific">Rhizophagus irregularis</name>
    <dbReference type="NCBI Taxonomy" id="588596"/>
    <lineage>
        <taxon>Eukaryota</taxon>
        <taxon>Fungi</taxon>
        <taxon>Fungi incertae sedis</taxon>
        <taxon>Mucoromycota</taxon>
        <taxon>Glomeromycotina</taxon>
        <taxon>Glomeromycetes</taxon>
        <taxon>Glomerales</taxon>
        <taxon>Glomeraceae</taxon>
        <taxon>Rhizophagus</taxon>
    </lineage>
</organism>
<dbReference type="OrthoDB" id="2359780at2759"/>